<dbReference type="Gene3D" id="3.90.228.10">
    <property type="match status" value="1"/>
</dbReference>
<feature type="domain" description="PARP catalytic" evidence="3">
    <location>
        <begin position="1"/>
        <end position="189"/>
    </location>
</feature>
<reference evidence="4" key="1">
    <citation type="submission" date="2021-02" db="EMBL/GenBank/DDBJ databases">
        <authorList>
            <person name="Dougan E. K."/>
            <person name="Rhodes N."/>
            <person name="Thang M."/>
            <person name="Chan C."/>
        </authorList>
    </citation>
    <scope>NUCLEOTIDE SEQUENCE</scope>
</reference>
<evidence type="ECO:0000256" key="2">
    <source>
        <dbReference type="SAM" id="Phobius"/>
    </source>
</evidence>
<keyword evidence="1" id="KW-0328">Glycosyltransferase</keyword>
<evidence type="ECO:0000313" key="4">
    <source>
        <dbReference type="EMBL" id="CAE7213394.1"/>
    </source>
</evidence>
<keyword evidence="2" id="KW-0812">Transmembrane</keyword>
<dbReference type="PROSITE" id="PS51059">
    <property type="entry name" value="PARP_CATALYTIC"/>
    <property type="match status" value="1"/>
</dbReference>
<feature type="transmembrane region" description="Helical" evidence="2">
    <location>
        <begin position="1092"/>
        <end position="1113"/>
    </location>
</feature>
<proteinExistence type="predicted"/>
<comment type="caution">
    <text evidence="4">The sequence shown here is derived from an EMBL/GenBank/DDBJ whole genome shotgun (WGS) entry which is preliminary data.</text>
</comment>
<dbReference type="InterPro" id="IPR051712">
    <property type="entry name" value="ARTD-AVP"/>
</dbReference>
<dbReference type="InterPro" id="IPR012317">
    <property type="entry name" value="Poly(ADP-ribose)pol_cat_dom"/>
</dbReference>
<dbReference type="InterPro" id="IPR038081">
    <property type="entry name" value="CalX-like_sf"/>
</dbReference>
<dbReference type="EMBL" id="CAJNDS010000510">
    <property type="protein sequence ID" value="CAE7213394.1"/>
    <property type="molecule type" value="Genomic_DNA"/>
</dbReference>
<evidence type="ECO:0000313" key="5">
    <source>
        <dbReference type="Proteomes" id="UP000604046"/>
    </source>
</evidence>
<dbReference type="Proteomes" id="UP000604046">
    <property type="component" value="Unassembled WGS sequence"/>
</dbReference>
<dbReference type="OrthoDB" id="435589at2759"/>
<evidence type="ECO:0000259" key="3">
    <source>
        <dbReference type="PROSITE" id="PS51059"/>
    </source>
</evidence>
<dbReference type="EC" id="2.4.2.-" evidence="1"/>
<keyword evidence="1" id="KW-0808">Transferase</keyword>
<keyword evidence="2" id="KW-0472">Membrane</keyword>
<gene>
    <name evidence="4" type="ORF">SNAT2548_LOCUS7316</name>
</gene>
<dbReference type="SUPFAM" id="SSF141072">
    <property type="entry name" value="CalX-like"/>
    <property type="match status" value="1"/>
</dbReference>
<keyword evidence="5" id="KW-1185">Reference proteome</keyword>
<dbReference type="PANTHER" id="PTHR45740">
    <property type="entry name" value="POLY [ADP-RIBOSE] POLYMERASE"/>
    <property type="match status" value="1"/>
</dbReference>
<dbReference type="GO" id="GO:1990404">
    <property type="term" value="F:NAD+-protein mono-ADP-ribosyltransferase activity"/>
    <property type="evidence" value="ECO:0007669"/>
    <property type="project" value="TreeGrafter"/>
</dbReference>
<name>A0A812JQX5_9DINO</name>
<keyword evidence="1" id="KW-0520">NAD</keyword>
<evidence type="ECO:0000256" key="1">
    <source>
        <dbReference type="RuleBase" id="RU362114"/>
    </source>
</evidence>
<accession>A0A812JQX5</accession>
<feature type="transmembrane region" description="Helical" evidence="2">
    <location>
        <begin position="1062"/>
        <end position="1080"/>
    </location>
</feature>
<sequence>MLVESKLSELQDEVLRAPLDASRNEMLLLHGTKPEHLHDILFEGLDPHLSKEGLFGKGTYLAEDAAKIDQYLTQDPEWKGNKPEHELYNLHKKLYERGVKHATHVYYALVCRVALGDPFVTKDGKTCARTEKPIFVKGRKEALRHGRTSLVAELGGKIQRYREFVIFDPAALRIDFLAALKRVRHYCDCGQAAVRRTVTHGQPENFGREILFCGEKKCRFIHMLPQCYCGRAAGVGTKMNGEKYFRCGSKRDFCDFKRLCYKEVIRGRPDLHGVNKRLERAWAEQTGTYSVMHRSPAQLGEHRNWFLRKSIEVYEGRDLQDCGDWGNCSFFSIAVLRDPFSSGAVVATIEVLNKTNATQGVGHDYDILPPLVVWEDGDYSVKAFLIFIFDDDIAEPTKVLHLGLDATPQNMSVGSEIEVFIMDDKDGGTIAMTPSVARAREEFGTGECLIYADRQGGSSGATGLSLSHARCLEGGAPEAEQTTDFALIVQEHAEVSWQDGEIGPKCALLSLSFADYYSGAFRGWDRKPAFLLVIPDATREPDERVCLDVKLTENSTAALEQEQIHVVLLDVDIDAKLSLNCTRGADCLLDLSQTWFWEADRGSLQDAYANNYKCRPCEDAQNSSEAFNFTVDASRSVHLKYVLQDSWPGDKLLCWCIFQGSIHLASMELQGPSLKNAARCAKSWPSCAIHDLHGVGFQVDNDHLRVLRNCWDPEDTPTEVALGSLAVYDEHGEYKMRSFESMRQASPGIFELCWCRKTAATNCTDSVDFSVSAGSFVYTGPNSRSQLPPYQLGKAEPLIVSDVHGIDLTADDRAMILPSCGQLDPAGLNTTAAYDLETHSFNFGKISTDLGLLATTYKVCWCQPSADWGYACDTKLEFRAEIGSIDILCPYRQTDPDGDGICAPCPLMIQTAGGGAGAVCVVEGLRFVEALVMLAVSVLFSVACATGLRCSRTGGLVQGVPRLIEDVSQESGKLILTVVGHHNLSAFTKSSSIPVTLWHTGHFLLDSTPSKPKAFRVRPFGLNTMELLDAQGRSLEFRADTSMGLLRLSMPRALLHSVLRGVKLPLFLQMLLLAGLWVYLSFLLEPSWPELAGMLALVCLLALAIASLWRFLLRPLSSLTVRLERFAKELRERRPDPKPCKKGPDRAVAVRDVLELEEKFGAFIKDRNMYYIDPNILQHLTARHKLSYAELVGPQTVQWFVSHWWGTQYRVYCMTLQRHAKAVCETSDEAIWGATSYWICTFSNNQHQIKEELGSSHRESSFYLALHSGVCRGTCMILDEMAMPLKRSWCLFELLQTIHLEKTQANFRGLLFCTENGVLNFGASTVEMSMQIGERLSGLSLKDAEATTEKDKNMITELVLQEMDSFEKIDAVLREHISEALGICRDRVDDDFDALFRKLGTLKEHLAVKVRDDAVHVAV</sequence>
<dbReference type="SUPFAM" id="SSF56399">
    <property type="entry name" value="ADP-ribosylation"/>
    <property type="match status" value="1"/>
</dbReference>
<protein>
    <recommendedName>
        <fullName evidence="1">Poly [ADP-ribose] polymerase</fullName>
        <shortName evidence="1">PARP</shortName>
        <ecNumber evidence="1">2.4.2.-</ecNumber>
    </recommendedName>
</protein>
<dbReference type="Pfam" id="PF00644">
    <property type="entry name" value="PARP"/>
    <property type="match status" value="1"/>
</dbReference>
<keyword evidence="2" id="KW-1133">Transmembrane helix</keyword>
<dbReference type="PANTHER" id="PTHR45740:SF2">
    <property type="entry name" value="POLY [ADP-RIBOSE] POLYMERASE"/>
    <property type="match status" value="1"/>
</dbReference>
<organism evidence="4 5">
    <name type="scientific">Symbiodinium natans</name>
    <dbReference type="NCBI Taxonomy" id="878477"/>
    <lineage>
        <taxon>Eukaryota</taxon>
        <taxon>Sar</taxon>
        <taxon>Alveolata</taxon>
        <taxon>Dinophyceae</taxon>
        <taxon>Suessiales</taxon>
        <taxon>Symbiodiniaceae</taxon>
        <taxon>Symbiodinium</taxon>
    </lineage>
</organism>
<dbReference type="GO" id="GO:0005634">
    <property type="term" value="C:nucleus"/>
    <property type="evidence" value="ECO:0007669"/>
    <property type="project" value="TreeGrafter"/>
</dbReference>
<dbReference type="GO" id="GO:0003950">
    <property type="term" value="F:NAD+ poly-ADP-ribosyltransferase activity"/>
    <property type="evidence" value="ECO:0007669"/>
    <property type="project" value="UniProtKB-UniRule"/>
</dbReference>